<evidence type="ECO:0000313" key="4">
    <source>
        <dbReference type="Proteomes" id="UP000296883"/>
    </source>
</evidence>
<feature type="transmembrane region" description="Helical" evidence="1">
    <location>
        <begin position="20"/>
        <end position="41"/>
    </location>
</feature>
<name>A0AAJ5EH42_9ENTE</name>
<keyword evidence="1" id="KW-1133">Transmembrane helix</keyword>
<feature type="transmembrane region" description="Helical" evidence="1">
    <location>
        <begin position="53"/>
        <end position="70"/>
    </location>
</feature>
<organism evidence="3 5">
    <name type="scientific">Vagococcus xieshaowenii</name>
    <dbReference type="NCBI Taxonomy" id="2562451"/>
    <lineage>
        <taxon>Bacteria</taxon>
        <taxon>Bacillati</taxon>
        <taxon>Bacillota</taxon>
        <taxon>Bacilli</taxon>
        <taxon>Lactobacillales</taxon>
        <taxon>Enterococcaceae</taxon>
        <taxon>Vagococcus</taxon>
    </lineage>
</organism>
<reference evidence="2 4" key="2">
    <citation type="journal article" date="2020" name="Int. J. Syst. Evol. Microbiol.">
        <title>Vagococcus xieshaowenii sp. nov., isolated from snow finch (Montifringilla taczanowskii) cloacal content.</title>
        <authorList>
            <person name="Ge Y."/>
            <person name="Yang J."/>
            <person name="Lai X.H."/>
            <person name="Zhang G."/>
            <person name="Jin D."/>
            <person name="Lu S."/>
            <person name="Wang B."/>
            <person name="Huang Y."/>
            <person name="Huang Y."/>
            <person name="Ren Z."/>
            <person name="Zhang X."/>
            <person name="Xu J."/>
        </authorList>
    </citation>
    <scope>NUCLEOTIDE SEQUENCE [LARGE SCALE GENOMIC DNA]</scope>
    <source>
        <strain evidence="2">Personal::cf-49</strain>
        <strain evidence="4">personal::cf-49</strain>
    </source>
</reference>
<keyword evidence="4" id="KW-1185">Reference proteome</keyword>
<proteinExistence type="predicted"/>
<reference evidence="3 5" key="1">
    <citation type="submission" date="2019-03" db="EMBL/GenBank/DDBJ databases">
        <title>Vagococcus sp. was isolated fron gut of Carduelis flavirostris.</title>
        <authorList>
            <person name="Ge Y."/>
        </authorList>
    </citation>
    <scope>NUCLEOTIDE SEQUENCE [LARGE SCALE GENOMIC DNA]</scope>
    <source>
        <strain evidence="3 5">CF-210</strain>
    </source>
</reference>
<evidence type="ECO:0000256" key="1">
    <source>
        <dbReference type="SAM" id="Phobius"/>
    </source>
</evidence>
<sequence length="222" mass="26108">MSKAKSVEAWLKAEQYLYNVTPILFIIGVFLLFMMVFLLLYVKNRDFKWKWQFVIGSLAIMAAMVLYLNIGNTKYGWYRQESLNVTTAIRDRQKKIFGYHLKGFTPPKVYDKAKIEATGLYTRHAIQESDGLTYIGETEYLYYFKVYKKLYNVSKNADFIEFVEGIEKPQFIGFNYTLNNLELVEIGFRTEVGPLYTNLQLPKSMVDQLYEHRGGKTEVYDY</sequence>
<protein>
    <submittedName>
        <fullName evidence="3">Uncharacterized protein</fullName>
    </submittedName>
</protein>
<keyword evidence="1" id="KW-0472">Membrane</keyword>
<dbReference type="Proteomes" id="UP000296883">
    <property type="component" value="Chromosome"/>
</dbReference>
<evidence type="ECO:0000313" key="2">
    <source>
        <dbReference type="EMBL" id="QCA28491.1"/>
    </source>
</evidence>
<dbReference type="EMBL" id="CP038865">
    <property type="protein sequence ID" value="QCA28491.1"/>
    <property type="molecule type" value="Genomic_DNA"/>
</dbReference>
<evidence type="ECO:0000313" key="3">
    <source>
        <dbReference type="EMBL" id="TFZ42754.1"/>
    </source>
</evidence>
<dbReference type="Proteomes" id="UP000297725">
    <property type="component" value="Unassembled WGS sequence"/>
</dbReference>
<dbReference type="AlphaFoldDB" id="A0AAJ5EH42"/>
<dbReference type="RefSeq" id="WP_135253634.1">
    <property type="nucleotide sequence ID" value="NZ_CP038865.1"/>
</dbReference>
<accession>A0AAJ5EH42</accession>
<gene>
    <name evidence="3" type="ORF">E4031_01875</name>
    <name evidence="2" type="ORF">E4Z98_03865</name>
</gene>
<keyword evidence="1" id="KW-0812">Transmembrane</keyword>
<dbReference type="EMBL" id="SRHU01000008">
    <property type="protein sequence ID" value="TFZ42754.1"/>
    <property type="molecule type" value="Genomic_DNA"/>
</dbReference>
<evidence type="ECO:0000313" key="5">
    <source>
        <dbReference type="Proteomes" id="UP000297725"/>
    </source>
</evidence>